<evidence type="ECO:0000256" key="1">
    <source>
        <dbReference type="SAM" id="MobiDB-lite"/>
    </source>
</evidence>
<proteinExistence type="predicted"/>
<dbReference type="AlphaFoldDB" id="A0A4V1Z145"/>
<feature type="compositionally biased region" description="Acidic residues" evidence="1">
    <location>
        <begin position="119"/>
        <end position="129"/>
    </location>
</feature>
<comment type="caution">
    <text evidence="2">The sequence shown here is derived from an EMBL/GenBank/DDBJ whole genome shotgun (WGS) entry which is preliminary data.</text>
</comment>
<evidence type="ECO:0000313" key="3">
    <source>
        <dbReference type="Proteomes" id="UP000291189"/>
    </source>
</evidence>
<organism evidence="2 3">
    <name type="scientific">Nocardioides iriomotensis</name>
    <dbReference type="NCBI Taxonomy" id="715784"/>
    <lineage>
        <taxon>Bacteria</taxon>
        <taxon>Bacillati</taxon>
        <taxon>Actinomycetota</taxon>
        <taxon>Actinomycetes</taxon>
        <taxon>Propionibacteriales</taxon>
        <taxon>Nocardioidaceae</taxon>
        <taxon>Nocardioides</taxon>
    </lineage>
</organism>
<keyword evidence="3" id="KW-1185">Reference proteome</keyword>
<dbReference type="EMBL" id="SDPU01000035">
    <property type="protein sequence ID" value="RYU09626.1"/>
    <property type="molecule type" value="Genomic_DNA"/>
</dbReference>
<protein>
    <submittedName>
        <fullName evidence="2">Uncharacterized protein</fullName>
    </submittedName>
</protein>
<feature type="region of interest" description="Disordered" evidence="1">
    <location>
        <begin position="100"/>
        <end position="129"/>
    </location>
</feature>
<gene>
    <name evidence="2" type="ORF">ETU37_21585</name>
</gene>
<evidence type="ECO:0000313" key="2">
    <source>
        <dbReference type="EMBL" id="RYU09626.1"/>
    </source>
</evidence>
<dbReference type="Proteomes" id="UP000291189">
    <property type="component" value="Unassembled WGS sequence"/>
</dbReference>
<dbReference type="OrthoDB" id="5244810at2"/>
<reference evidence="2 3" key="1">
    <citation type="submission" date="2019-01" db="EMBL/GenBank/DDBJ databases">
        <title>Nocardioides guangzhouensis sp. nov., an actinobacterium isolated from soil.</title>
        <authorList>
            <person name="Fu Y."/>
            <person name="Cai Y."/>
            <person name="Lin Z."/>
            <person name="Chen P."/>
        </authorList>
    </citation>
    <scope>NUCLEOTIDE SEQUENCE [LARGE SCALE GENOMIC DNA]</scope>
    <source>
        <strain evidence="2 3">NBRC 105384</strain>
    </source>
</reference>
<sequence>MTDEERPPADAVGSLAEEAAKLLGALGGWASDGAGDAASGAAGLLHDLNEHVATGGAECRYCPLCQVISAVRDTSPEVKQHLATATTSLLHAATGVLQSRAGKGGDAAAPEPVRKIDLEDADDDTEWED</sequence>
<dbReference type="RefSeq" id="WP_129989391.1">
    <property type="nucleotide sequence ID" value="NZ_SDPU01000035.1"/>
</dbReference>
<name>A0A4V1Z145_9ACTN</name>
<accession>A0A4V1Z145</accession>